<evidence type="ECO:0000313" key="2">
    <source>
        <dbReference type="EMBL" id="MDQ0188788.1"/>
    </source>
</evidence>
<keyword evidence="1" id="KW-0812">Transmembrane</keyword>
<name>A0ABT9XER7_9BACL</name>
<feature type="transmembrane region" description="Helical" evidence="1">
    <location>
        <begin position="97"/>
        <end position="119"/>
    </location>
</feature>
<dbReference type="RefSeq" id="WP_274455235.1">
    <property type="nucleotide sequence ID" value="NZ_CP067097.1"/>
</dbReference>
<keyword evidence="1" id="KW-0472">Membrane</keyword>
<keyword evidence="1" id="KW-1133">Transmembrane helix</keyword>
<feature type="transmembrane region" description="Helical" evidence="1">
    <location>
        <begin position="6"/>
        <end position="24"/>
    </location>
</feature>
<organism evidence="2 3">
    <name type="scientific">Alicyclobacillus cycloheptanicus</name>
    <dbReference type="NCBI Taxonomy" id="1457"/>
    <lineage>
        <taxon>Bacteria</taxon>
        <taxon>Bacillati</taxon>
        <taxon>Bacillota</taxon>
        <taxon>Bacilli</taxon>
        <taxon>Bacillales</taxon>
        <taxon>Alicyclobacillaceae</taxon>
        <taxon>Alicyclobacillus</taxon>
    </lineage>
</organism>
<reference evidence="2 3" key="1">
    <citation type="submission" date="2023-07" db="EMBL/GenBank/DDBJ databases">
        <title>Genomic Encyclopedia of Type Strains, Phase IV (KMG-IV): sequencing the most valuable type-strain genomes for metagenomic binning, comparative biology and taxonomic classification.</title>
        <authorList>
            <person name="Goeker M."/>
        </authorList>
    </citation>
    <scope>NUCLEOTIDE SEQUENCE [LARGE SCALE GENOMIC DNA]</scope>
    <source>
        <strain evidence="2 3">DSM 4006</strain>
    </source>
</reference>
<evidence type="ECO:0000256" key="1">
    <source>
        <dbReference type="SAM" id="Phobius"/>
    </source>
</evidence>
<protein>
    <submittedName>
        <fullName evidence="2">Succinate dehydrogenase hydrophobic anchor subunit</fullName>
    </submittedName>
</protein>
<sequence length="162" mass="16439">MRNRIILGIALIVYCIVTAYTLYVQVEARIRAASFARNGLGGGFTPGSGGFASAAGGARAMFGGAFGASSWLSIISLICVGVIIAIAMMPSAAPSPVWVKVFAGIAMLLVLAQVVTGLIHPRQAAGIGTYRHFYQQSNGTYAYGGSGSSQPGGTGSTGGTSE</sequence>
<keyword evidence="3" id="KW-1185">Reference proteome</keyword>
<proteinExistence type="predicted"/>
<comment type="caution">
    <text evidence="2">The sequence shown here is derived from an EMBL/GenBank/DDBJ whole genome shotgun (WGS) entry which is preliminary data.</text>
</comment>
<evidence type="ECO:0000313" key="3">
    <source>
        <dbReference type="Proteomes" id="UP001232973"/>
    </source>
</evidence>
<dbReference type="Proteomes" id="UP001232973">
    <property type="component" value="Unassembled WGS sequence"/>
</dbReference>
<accession>A0ABT9XER7</accession>
<gene>
    <name evidence="2" type="ORF">J2S03_000600</name>
</gene>
<feature type="transmembrane region" description="Helical" evidence="1">
    <location>
        <begin position="71"/>
        <end position="91"/>
    </location>
</feature>
<dbReference type="EMBL" id="JAUSTP010000002">
    <property type="protein sequence ID" value="MDQ0188788.1"/>
    <property type="molecule type" value="Genomic_DNA"/>
</dbReference>